<evidence type="ECO:0000256" key="1">
    <source>
        <dbReference type="ARBA" id="ARBA00023002"/>
    </source>
</evidence>
<accession>A0A842HNK0</accession>
<name>A0A842HNK0_9BURK</name>
<dbReference type="GO" id="GO:0008688">
    <property type="term" value="F:3-(3-hydroxyphenyl)propionate hydroxylase activity"/>
    <property type="evidence" value="ECO:0007669"/>
    <property type="project" value="TreeGrafter"/>
</dbReference>
<organism evidence="3 4">
    <name type="scientific">Pusillimonas minor</name>
    <dbReference type="NCBI Taxonomy" id="2697024"/>
    <lineage>
        <taxon>Bacteria</taxon>
        <taxon>Pseudomonadati</taxon>
        <taxon>Pseudomonadota</taxon>
        <taxon>Betaproteobacteria</taxon>
        <taxon>Burkholderiales</taxon>
        <taxon>Alcaligenaceae</taxon>
        <taxon>Pusillimonas</taxon>
    </lineage>
</organism>
<dbReference type="InterPro" id="IPR050631">
    <property type="entry name" value="PheA/TfdB_FAD_monoxygenase"/>
</dbReference>
<dbReference type="NCBIfam" id="NF004831">
    <property type="entry name" value="PRK06183.1-5"/>
    <property type="match status" value="1"/>
</dbReference>
<keyword evidence="4" id="KW-1185">Reference proteome</keyword>
<keyword evidence="1" id="KW-0560">Oxidoreductase</keyword>
<dbReference type="Gene3D" id="3.40.30.120">
    <property type="match status" value="1"/>
</dbReference>
<dbReference type="GO" id="GO:0019622">
    <property type="term" value="P:3-(3-hydroxy)phenylpropionate catabolic process"/>
    <property type="evidence" value="ECO:0007669"/>
    <property type="project" value="TreeGrafter"/>
</dbReference>
<gene>
    <name evidence="3" type="ORF">GTU67_08130</name>
</gene>
<dbReference type="PANTHER" id="PTHR43476:SF3">
    <property type="entry name" value="FAD-BINDING MONOOXYGENASE"/>
    <property type="match status" value="1"/>
</dbReference>
<dbReference type="PRINTS" id="PR00420">
    <property type="entry name" value="RNGMNOXGNASE"/>
</dbReference>
<dbReference type="SUPFAM" id="SSF51905">
    <property type="entry name" value="FAD/NAD(P)-binding domain"/>
    <property type="match status" value="1"/>
</dbReference>
<feature type="domain" description="FAD-binding" evidence="2">
    <location>
        <begin position="7"/>
        <end position="342"/>
    </location>
</feature>
<comment type="caution">
    <text evidence="3">The sequence shown here is derived from an EMBL/GenBank/DDBJ whole genome shotgun (WGS) entry which is preliminary data.</text>
</comment>
<dbReference type="NCBIfam" id="NF004829">
    <property type="entry name" value="PRK06183.1-3"/>
    <property type="match status" value="1"/>
</dbReference>
<dbReference type="InterPro" id="IPR036188">
    <property type="entry name" value="FAD/NAD-bd_sf"/>
</dbReference>
<dbReference type="InterPro" id="IPR002938">
    <property type="entry name" value="FAD-bd"/>
</dbReference>
<sequence>MTTETMTPVTIVGAGPVGLMLANLLSAYNIPVVVIEKNATTVQAPRAVSIDDESLRALQIAGLADPLKAKCAMDYGSVYLGPGRRPFARVSPTSAEYGHPRRSAFAQPELEALLADGLKRFARAEVRFEQEVVGLTQNDNHVTLEVKRSDGSTYMHTSRYVAACDGGRSPLRHMINVGMQGYTYEKKWLIIDLKGTRDNFRETRVYCDPRRPGINLPGPNRTRRFEFMLLEGETDEQVTHPDFISKLLRDHGPDEGIEIVRKQVYTFHARMATDWKKGNVFLLGDAAHLTPPFAGQGLNSGLRDAANLSWKLAAVLNGQMAPAVLESYQQERPEHAWQLIEMAVKLGRVMMPETMFKAHLLEAGFRALQLIPPAHEYITQMRYKPKPRFSKGFFVRDGADLKKTRVGRMLPQPWVETEHDRKTHRLDDILGHGFTLIALTETPETAFEGLPPLPFEEKLGLKRVCIAPRYYNAFPAAPSAATTVRDVYGDFEKHTNAHDVWLLVRPDRYVMACIPRQSPQAAVAELTRLLES</sequence>
<dbReference type="EMBL" id="JACJUU010000005">
    <property type="protein sequence ID" value="MBC2769877.1"/>
    <property type="molecule type" value="Genomic_DNA"/>
</dbReference>
<evidence type="ECO:0000313" key="3">
    <source>
        <dbReference type="EMBL" id="MBC2769877.1"/>
    </source>
</evidence>
<reference evidence="3 4" key="1">
    <citation type="submission" date="2020-08" db="EMBL/GenBank/DDBJ databases">
        <title>Paraeoetvoesia sp. YC-7-48 draft genome sequence.</title>
        <authorList>
            <person name="Yao L."/>
        </authorList>
    </citation>
    <scope>NUCLEOTIDE SEQUENCE [LARGE SCALE GENOMIC DNA]</scope>
    <source>
        <strain evidence="4">YC-7-48</strain>
    </source>
</reference>
<dbReference type="Proteomes" id="UP000545386">
    <property type="component" value="Unassembled WGS sequence"/>
</dbReference>
<dbReference type="AlphaFoldDB" id="A0A842HNK0"/>
<dbReference type="Gene3D" id="3.30.70.2450">
    <property type="match status" value="1"/>
</dbReference>
<dbReference type="RefSeq" id="WP_185779595.1">
    <property type="nucleotide sequence ID" value="NZ_JACJUU010000005.1"/>
</dbReference>
<dbReference type="GO" id="GO:0071949">
    <property type="term" value="F:FAD binding"/>
    <property type="evidence" value="ECO:0007669"/>
    <property type="project" value="InterPro"/>
</dbReference>
<protein>
    <submittedName>
        <fullName evidence="3">Bifunctional 3-(3-hydroxy-phenyl)propionate/3-hydroxycinnamic acid hydroxylase</fullName>
    </submittedName>
</protein>
<evidence type="ECO:0000313" key="4">
    <source>
        <dbReference type="Proteomes" id="UP000545386"/>
    </source>
</evidence>
<evidence type="ECO:0000259" key="2">
    <source>
        <dbReference type="Pfam" id="PF01494"/>
    </source>
</evidence>
<dbReference type="PANTHER" id="PTHR43476">
    <property type="entry name" value="3-(3-HYDROXY-PHENYL)PROPIONATE/3-HYDROXYCINNAMIC ACID HYDROXYLASE"/>
    <property type="match status" value="1"/>
</dbReference>
<proteinExistence type="predicted"/>
<dbReference type="Pfam" id="PF01494">
    <property type="entry name" value="FAD_binding_3"/>
    <property type="match status" value="1"/>
</dbReference>
<dbReference type="Gene3D" id="3.50.50.60">
    <property type="entry name" value="FAD/NAD(P)-binding domain"/>
    <property type="match status" value="1"/>
</dbReference>